<proteinExistence type="inferred from homology"/>
<dbReference type="GO" id="GO:0016787">
    <property type="term" value="F:hydrolase activity"/>
    <property type="evidence" value="ECO:0007669"/>
    <property type="project" value="UniProtKB-KW"/>
</dbReference>
<protein>
    <recommendedName>
        <fullName evidence="3">Carboxylic ester hydrolase</fullName>
        <ecNumber evidence="3">3.1.1.-</ecNumber>
    </recommendedName>
</protein>
<keyword evidence="6" id="KW-1185">Reference proteome</keyword>
<dbReference type="InterPro" id="IPR019826">
    <property type="entry name" value="Carboxylesterase_B_AS"/>
</dbReference>
<evidence type="ECO:0000313" key="6">
    <source>
        <dbReference type="Proteomes" id="UP000198649"/>
    </source>
</evidence>
<dbReference type="EMBL" id="FOQG01000012">
    <property type="protein sequence ID" value="SFI72068.1"/>
    <property type="molecule type" value="Genomic_DNA"/>
</dbReference>
<feature type="signal peptide" evidence="3">
    <location>
        <begin position="1"/>
        <end position="25"/>
    </location>
</feature>
<keyword evidence="3" id="KW-0732">Signal</keyword>
<dbReference type="RefSeq" id="WP_091114764.1">
    <property type="nucleotide sequence ID" value="NZ_BKAF01000014.1"/>
</dbReference>
<comment type="similarity">
    <text evidence="1 3">Belongs to the type-B carboxylesterase/lipase family.</text>
</comment>
<dbReference type="Gene3D" id="3.40.50.1820">
    <property type="entry name" value="alpha/beta hydrolase"/>
    <property type="match status" value="1"/>
</dbReference>
<keyword evidence="2 3" id="KW-0378">Hydrolase</keyword>
<dbReference type="STRING" id="1005945.SAMN05216561_11248"/>
<dbReference type="PROSITE" id="PS00122">
    <property type="entry name" value="CARBOXYLESTERASE_B_1"/>
    <property type="match status" value="1"/>
</dbReference>
<gene>
    <name evidence="5" type="ORF">SAMN05216561_11248</name>
</gene>
<evidence type="ECO:0000256" key="1">
    <source>
        <dbReference type="ARBA" id="ARBA00005964"/>
    </source>
</evidence>
<dbReference type="EC" id="3.1.1.-" evidence="3"/>
<dbReference type="Pfam" id="PF00135">
    <property type="entry name" value="COesterase"/>
    <property type="match status" value="1"/>
</dbReference>
<dbReference type="AlphaFoldDB" id="A0A1I3KIE4"/>
<dbReference type="PANTHER" id="PTHR11559">
    <property type="entry name" value="CARBOXYLESTERASE"/>
    <property type="match status" value="1"/>
</dbReference>
<feature type="domain" description="Carboxylesterase type B" evidence="4">
    <location>
        <begin position="40"/>
        <end position="481"/>
    </location>
</feature>
<reference evidence="5 6" key="1">
    <citation type="submission" date="2016-10" db="EMBL/GenBank/DDBJ databases">
        <authorList>
            <person name="de Groot N.N."/>
        </authorList>
    </citation>
    <scope>NUCLEOTIDE SEQUENCE [LARGE SCALE GENOMIC DNA]</scope>
    <source>
        <strain evidence="5 6">CGMCC 1.11156</strain>
    </source>
</reference>
<dbReference type="SUPFAM" id="SSF53474">
    <property type="entry name" value="alpha/beta-Hydrolases"/>
    <property type="match status" value="1"/>
</dbReference>
<dbReference type="InterPro" id="IPR002018">
    <property type="entry name" value="CarbesteraseB"/>
</dbReference>
<organism evidence="5 6">
    <name type="scientific">Nocardioides psychrotolerans</name>
    <dbReference type="NCBI Taxonomy" id="1005945"/>
    <lineage>
        <taxon>Bacteria</taxon>
        <taxon>Bacillati</taxon>
        <taxon>Actinomycetota</taxon>
        <taxon>Actinomycetes</taxon>
        <taxon>Propionibacteriales</taxon>
        <taxon>Nocardioidaceae</taxon>
        <taxon>Nocardioides</taxon>
    </lineage>
</organism>
<sequence>MDRRRGALAAAAVCLLLLGGCSSLIDQPVQPVPRVAGSALVVETDDGLLQGIDHEGVRSWRGIPFAAPPLGDLRWRAPQAAAPWEGGRDATQFGADCLHPPSLASTLTSTLTSEDCLFLNVERPAEVGEDLPVLVWIHGGGFVMGSGRTEAADGEAFVRRGVLLVTLNYRLGRLGFLAHPALDPESANAGLRDQVAALEWVQDNIADFGGDPDRVTVGGGSAGGLSVNALMASPTTDGLFAQAISQSGLGREPTQTFAQATSEGRRLATAAGALDAAALRSLDAAEVMTWPLDVFAGQVPVVDGTLVTAPVAQAFAAGQEQDVPFLVGSTDLDLEADLLKPLGLDDEARALLRSAGEASLVRAYATPDAVRRHLMADAIFTEPARLLATAHGRRAPTWRYRFEVVTAEAFARVGGAPHASELPYVFDGVLPLGAQADAPGMAAVVSDYWASFVRTGDPNLVGGQTWPTAEDGALLRLTNTGAVTEAVDPWQRRLDAVRRAVEGAPKLER</sequence>
<feature type="chain" id="PRO_5039745496" description="Carboxylic ester hydrolase" evidence="3">
    <location>
        <begin position="26"/>
        <end position="509"/>
    </location>
</feature>
<dbReference type="InterPro" id="IPR050309">
    <property type="entry name" value="Type-B_Carboxylest/Lipase"/>
</dbReference>
<accession>A0A1I3KIE4</accession>
<dbReference type="Proteomes" id="UP000198649">
    <property type="component" value="Unassembled WGS sequence"/>
</dbReference>
<dbReference type="InterPro" id="IPR029058">
    <property type="entry name" value="AB_hydrolase_fold"/>
</dbReference>
<dbReference type="PROSITE" id="PS51257">
    <property type="entry name" value="PROKAR_LIPOPROTEIN"/>
    <property type="match status" value="1"/>
</dbReference>
<evidence type="ECO:0000313" key="5">
    <source>
        <dbReference type="EMBL" id="SFI72068.1"/>
    </source>
</evidence>
<evidence type="ECO:0000259" key="4">
    <source>
        <dbReference type="Pfam" id="PF00135"/>
    </source>
</evidence>
<name>A0A1I3KIE4_9ACTN</name>
<evidence type="ECO:0000256" key="2">
    <source>
        <dbReference type="ARBA" id="ARBA00022801"/>
    </source>
</evidence>
<evidence type="ECO:0000256" key="3">
    <source>
        <dbReference type="RuleBase" id="RU361235"/>
    </source>
</evidence>
<dbReference type="OrthoDB" id="3199405at2"/>